<keyword evidence="1" id="KW-0732">Signal</keyword>
<protein>
    <recommendedName>
        <fullName evidence="4">Heavy-metal-binding protein</fullName>
    </recommendedName>
</protein>
<feature type="chain" id="PRO_5019114135" description="Heavy-metal-binding protein" evidence="1">
    <location>
        <begin position="27"/>
        <end position="152"/>
    </location>
</feature>
<evidence type="ECO:0008006" key="4">
    <source>
        <dbReference type="Google" id="ProtNLM"/>
    </source>
</evidence>
<feature type="signal peptide" evidence="1">
    <location>
        <begin position="1"/>
        <end position="26"/>
    </location>
</feature>
<proteinExistence type="predicted"/>
<gene>
    <name evidence="2" type="ORF">C7446_1556</name>
</gene>
<dbReference type="RefSeq" id="WP_121172515.1">
    <property type="nucleotide sequence ID" value="NZ_RBIN01000004.1"/>
</dbReference>
<keyword evidence="3" id="KW-1185">Reference proteome</keyword>
<evidence type="ECO:0000313" key="3">
    <source>
        <dbReference type="Proteomes" id="UP000281975"/>
    </source>
</evidence>
<name>A0A420WX68_9GAMM</name>
<reference evidence="2 3" key="1">
    <citation type="submission" date="2018-10" db="EMBL/GenBank/DDBJ databases">
        <title>Genomic Encyclopedia of Type Strains, Phase IV (KMG-IV): sequencing the most valuable type-strain genomes for metagenomic binning, comparative biology and taxonomic classification.</title>
        <authorList>
            <person name="Goeker M."/>
        </authorList>
    </citation>
    <scope>NUCLEOTIDE SEQUENCE [LARGE SCALE GENOMIC DNA]</scope>
    <source>
        <strain evidence="2 3">DSM 23229</strain>
    </source>
</reference>
<dbReference type="Proteomes" id="UP000281975">
    <property type="component" value="Unassembled WGS sequence"/>
</dbReference>
<accession>A0A420WX68</accession>
<organism evidence="2 3">
    <name type="scientific">Kushneria sinocarnis</name>
    <dbReference type="NCBI Taxonomy" id="595502"/>
    <lineage>
        <taxon>Bacteria</taxon>
        <taxon>Pseudomonadati</taxon>
        <taxon>Pseudomonadota</taxon>
        <taxon>Gammaproteobacteria</taxon>
        <taxon>Oceanospirillales</taxon>
        <taxon>Halomonadaceae</taxon>
        <taxon>Kushneria</taxon>
    </lineage>
</organism>
<comment type="caution">
    <text evidence="2">The sequence shown here is derived from an EMBL/GenBank/DDBJ whole genome shotgun (WGS) entry which is preliminary data.</text>
</comment>
<dbReference type="EMBL" id="RBIN01000004">
    <property type="protein sequence ID" value="RKR04351.1"/>
    <property type="molecule type" value="Genomic_DNA"/>
</dbReference>
<evidence type="ECO:0000256" key="1">
    <source>
        <dbReference type="SAM" id="SignalP"/>
    </source>
</evidence>
<dbReference type="OrthoDB" id="8161726at2"/>
<evidence type="ECO:0000313" key="2">
    <source>
        <dbReference type="EMBL" id="RKR04351.1"/>
    </source>
</evidence>
<dbReference type="AlphaFoldDB" id="A0A420WX68"/>
<sequence length="152" mass="16750">MTLKTTLTAAAIGMVLSLGMAGSAQARNDFLMQPLASVFSQPEAQQKLDPSIQLFFADQLHPDIDTRRGGYYVSHKVSSVFKSDEEACRQAALESLLDLQKRAREVGANAIVNIISYYDQRANPNNDRYECHAGNVITEVALKGEMVTLDKQ</sequence>